<feature type="compositionally biased region" description="Low complexity" evidence="4">
    <location>
        <begin position="303"/>
        <end position="313"/>
    </location>
</feature>
<comment type="similarity">
    <text evidence="1">Belongs to the peptidase S1C family.</text>
</comment>
<feature type="compositionally biased region" description="Low complexity" evidence="4">
    <location>
        <begin position="49"/>
        <end position="60"/>
    </location>
</feature>
<dbReference type="InterPro" id="IPR043504">
    <property type="entry name" value="Peptidase_S1_PA_chymotrypsin"/>
</dbReference>
<keyword evidence="7" id="KW-1185">Reference proteome</keyword>
<dbReference type="EMBL" id="JAGEOJ010000025">
    <property type="protein sequence ID" value="MBO2454269.1"/>
    <property type="molecule type" value="Genomic_DNA"/>
</dbReference>
<evidence type="ECO:0000256" key="3">
    <source>
        <dbReference type="ARBA" id="ARBA00022801"/>
    </source>
</evidence>
<organism evidence="6 7">
    <name type="scientific">Actinomadura barringtoniae</name>
    <dbReference type="NCBI Taxonomy" id="1427535"/>
    <lineage>
        <taxon>Bacteria</taxon>
        <taxon>Bacillati</taxon>
        <taxon>Actinomycetota</taxon>
        <taxon>Actinomycetes</taxon>
        <taxon>Streptosporangiales</taxon>
        <taxon>Thermomonosporaceae</taxon>
        <taxon>Actinomadura</taxon>
    </lineage>
</organism>
<dbReference type="Pfam" id="PF13365">
    <property type="entry name" value="Trypsin_2"/>
    <property type="match status" value="1"/>
</dbReference>
<dbReference type="InterPro" id="IPR051201">
    <property type="entry name" value="Chloro_Bact_Ser_Proteases"/>
</dbReference>
<feature type="transmembrane region" description="Helical" evidence="5">
    <location>
        <begin position="118"/>
        <end position="142"/>
    </location>
</feature>
<keyword evidence="5" id="KW-0472">Membrane</keyword>
<dbReference type="GO" id="GO:0004252">
    <property type="term" value="F:serine-type endopeptidase activity"/>
    <property type="evidence" value="ECO:0007669"/>
    <property type="project" value="InterPro"/>
</dbReference>
<proteinExistence type="inferred from homology"/>
<sequence>MPPQSAQAPQGPHAPQAPQVSQGPQGPGQPPQGPQGVQPPLGAHGPGPQGAQAPHGTHPFPGGGPQGGGRPQGMPQPPYAAFGAPAAGAAGHDGGWGTPPQQAPAFGSSAWWTMRRKLAAVGAAAALAVGAGGVGAVAATALSGTNTVYGSPTAVSGASTKGGTTAQVAAAVQPSVVSIQARTGTGGATGSGVILRSDGVIMTNAHVVANAQQLTVKFSDGKTASAKLLGSSTANDIAVIQAQGVSGLKPVTLGDSSALAVGDQVLAIGSPLGLDGSVTSGIVSALGREINEGDSGDDGGGQDQQLPPGLRGQVTEQESAVIKNAIQTDAAINPGNSGGALVNGAGQLIGINTAIATSGQNSGSIGVGFAIPVNDAKKVAEKIIQGSAG</sequence>
<dbReference type="PANTHER" id="PTHR43343">
    <property type="entry name" value="PEPTIDASE S12"/>
    <property type="match status" value="1"/>
</dbReference>
<dbReference type="AlphaFoldDB" id="A0A939T9H3"/>
<keyword evidence="5" id="KW-1133">Transmembrane helix</keyword>
<evidence type="ECO:0000256" key="2">
    <source>
        <dbReference type="ARBA" id="ARBA00022670"/>
    </source>
</evidence>
<keyword evidence="3" id="KW-0378">Hydrolase</keyword>
<keyword evidence="5" id="KW-0812">Transmembrane</keyword>
<dbReference type="PANTHER" id="PTHR43343:SF3">
    <property type="entry name" value="PROTEASE DO-LIKE 8, CHLOROPLASTIC"/>
    <property type="match status" value="1"/>
</dbReference>
<feature type="compositionally biased region" description="Low complexity" evidence="4">
    <location>
        <begin position="1"/>
        <end position="24"/>
    </location>
</feature>
<name>A0A939T9H3_9ACTN</name>
<feature type="compositionally biased region" description="Low complexity" evidence="4">
    <location>
        <begin position="34"/>
        <end position="43"/>
    </location>
</feature>
<evidence type="ECO:0000256" key="5">
    <source>
        <dbReference type="SAM" id="Phobius"/>
    </source>
</evidence>
<gene>
    <name evidence="6" type="ORF">J4573_44790</name>
</gene>
<feature type="compositionally biased region" description="Low complexity" evidence="4">
    <location>
        <begin position="79"/>
        <end position="90"/>
    </location>
</feature>
<dbReference type="PRINTS" id="PR00834">
    <property type="entry name" value="PROTEASES2C"/>
</dbReference>
<dbReference type="SUPFAM" id="SSF50494">
    <property type="entry name" value="Trypsin-like serine proteases"/>
    <property type="match status" value="1"/>
</dbReference>
<feature type="region of interest" description="Disordered" evidence="4">
    <location>
        <begin position="1"/>
        <end position="104"/>
    </location>
</feature>
<accession>A0A939T9H3</accession>
<dbReference type="InterPro" id="IPR001940">
    <property type="entry name" value="Peptidase_S1C"/>
</dbReference>
<evidence type="ECO:0000256" key="1">
    <source>
        <dbReference type="ARBA" id="ARBA00010541"/>
    </source>
</evidence>
<evidence type="ECO:0000313" key="6">
    <source>
        <dbReference type="EMBL" id="MBO2454269.1"/>
    </source>
</evidence>
<feature type="compositionally biased region" description="Gly residues" evidence="4">
    <location>
        <begin position="61"/>
        <end position="71"/>
    </location>
</feature>
<dbReference type="GO" id="GO:0006508">
    <property type="term" value="P:proteolysis"/>
    <property type="evidence" value="ECO:0007669"/>
    <property type="project" value="UniProtKB-KW"/>
</dbReference>
<feature type="region of interest" description="Disordered" evidence="4">
    <location>
        <begin position="289"/>
        <end position="314"/>
    </location>
</feature>
<reference evidence="6" key="1">
    <citation type="submission" date="2021-03" db="EMBL/GenBank/DDBJ databases">
        <authorList>
            <person name="Kanchanasin P."/>
            <person name="Saeng-In P."/>
            <person name="Phongsopitanun W."/>
            <person name="Yuki M."/>
            <person name="Kudo T."/>
            <person name="Ohkuma M."/>
            <person name="Tanasupawat S."/>
        </authorList>
    </citation>
    <scope>NUCLEOTIDE SEQUENCE</scope>
    <source>
        <strain evidence="6">GKU 128</strain>
    </source>
</reference>
<evidence type="ECO:0000313" key="7">
    <source>
        <dbReference type="Proteomes" id="UP000669179"/>
    </source>
</evidence>
<dbReference type="InterPro" id="IPR009003">
    <property type="entry name" value="Peptidase_S1_PA"/>
</dbReference>
<keyword evidence="2" id="KW-0645">Protease</keyword>
<comment type="caution">
    <text evidence="6">The sequence shown here is derived from an EMBL/GenBank/DDBJ whole genome shotgun (WGS) entry which is preliminary data.</text>
</comment>
<protein>
    <submittedName>
        <fullName evidence="6">Trypsin-like peptidase domain-containing protein</fullName>
    </submittedName>
</protein>
<dbReference type="Gene3D" id="2.40.10.10">
    <property type="entry name" value="Trypsin-like serine proteases"/>
    <property type="match status" value="2"/>
</dbReference>
<dbReference type="Proteomes" id="UP000669179">
    <property type="component" value="Unassembled WGS sequence"/>
</dbReference>
<evidence type="ECO:0000256" key="4">
    <source>
        <dbReference type="SAM" id="MobiDB-lite"/>
    </source>
</evidence>